<sequence>MINNSVYGSLYLRNGHTDGTVSGTVVAHASKGDSVYVRIHSTHEGSGYINSNTY</sequence>
<proteinExistence type="predicted"/>
<dbReference type="EMBL" id="UYJE01001333">
    <property type="protein sequence ID" value="VDI01298.1"/>
    <property type="molecule type" value="Genomic_DNA"/>
</dbReference>
<accession>A0A8B6C7G0</accession>
<dbReference type="Proteomes" id="UP000596742">
    <property type="component" value="Unassembled WGS sequence"/>
</dbReference>
<evidence type="ECO:0000313" key="2">
    <source>
        <dbReference type="Proteomes" id="UP000596742"/>
    </source>
</evidence>
<dbReference type="Gene3D" id="2.60.120.40">
    <property type="match status" value="1"/>
</dbReference>
<name>A0A8B6C7G0_MYTGA</name>
<protein>
    <submittedName>
        <fullName evidence="1">Uncharacterized protein</fullName>
    </submittedName>
</protein>
<feature type="non-terminal residue" evidence="1">
    <location>
        <position position="54"/>
    </location>
</feature>
<organism evidence="1 2">
    <name type="scientific">Mytilus galloprovincialis</name>
    <name type="common">Mediterranean mussel</name>
    <dbReference type="NCBI Taxonomy" id="29158"/>
    <lineage>
        <taxon>Eukaryota</taxon>
        <taxon>Metazoa</taxon>
        <taxon>Spiralia</taxon>
        <taxon>Lophotrochozoa</taxon>
        <taxon>Mollusca</taxon>
        <taxon>Bivalvia</taxon>
        <taxon>Autobranchia</taxon>
        <taxon>Pteriomorphia</taxon>
        <taxon>Mytilida</taxon>
        <taxon>Mytiloidea</taxon>
        <taxon>Mytilidae</taxon>
        <taxon>Mytilinae</taxon>
        <taxon>Mytilus</taxon>
    </lineage>
</organism>
<evidence type="ECO:0000313" key="1">
    <source>
        <dbReference type="EMBL" id="VDI01298.1"/>
    </source>
</evidence>
<dbReference type="AlphaFoldDB" id="A0A8B6C7G0"/>
<gene>
    <name evidence="1" type="ORF">MGAL_10B041965</name>
</gene>
<comment type="caution">
    <text evidence="1">The sequence shown here is derived from an EMBL/GenBank/DDBJ whole genome shotgun (WGS) entry which is preliminary data.</text>
</comment>
<dbReference type="OrthoDB" id="6154955at2759"/>
<reference evidence="1" key="1">
    <citation type="submission" date="2018-11" db="EMBL/GenBank/DDBJ databases">
        <authorList>
            <person name="Alioto T."/>
            <person name="Alioto T."/>
        </authorList>
    </citation>
    <scope>NUCLEOTIDE SEQUENCE</scope>
</reference>
<keyword evidence="2" id="KW-1185">Reference proteome</keyword>
<dbReference type="InterPro" id="IPR008983">
    <property type="entry name" value="Tumour_necrosis_fac-like_dom"/>
</dbReference>